<dbReference type="AlphaFoldDB" id="A0A6C0D5W9"/>
<sequence>MSDKVKGLPTHPFVSVVTPTYNRRRFIPHLIKCYQNQIYPKEHMEWIIYDDGSDRVEDLFKDLPFPNVRYIYNEEKQNIGYKRNRLNELAKGQIIVAMDDDDYYPSERVHHVVQQMRANPRYMLAGSSEIYIYYSDIKTIYKFGPYGSSHATNGTMAWSGIYGKSYKYDETVTHAEERSFLEDYKHPMIQLNPYKTMLVISHSENTFDKKKMRENENQFIKKTSMKIKDFIKEKYLRDFYAEA</sequence>
<dbReference type="InterPro" id="IPR029044">
    <property type="entry name" value="Nucleotide-diphossugar_trans"/>
</dbReference>
<feature type="domain" description="Glycosyltransferase 2-like" evidence="1">
    <location>
        <begin position="15"/>
        <end position="133"/>
    </location>
</feature>
<name>A0A6C0D5W9_9ZZZZ</name>
<proteinExistence type="predicted"/>
<dbReference type="InterPro" id="IPR001173">
    <property type="entry name" value="Glyco_trans_2-like"/>
</dbReference>
<dbReference type="GO" id="GO:0016758">
    <property type="term" value="F:hexosyltransferase activity"/>
    <property type="evidence" value="ECO:0007669"/>
    <property type="project" value="UniProtKB-ARBA"/>
</dbReference>
<dbReference type="SUPFAM" id="SSF53448">
    <property type="entry name" value="Nucleotide-diphospho-sugar transferases"/>
    <property type="match status" value="1"/>
</dbReference>
<dbReference type="PANTHER" id="PTHR22916:SF3">
    <property type="entry name" value="UDP-GLCNAC:BETAGAL BETA-1,3-N-ACETYLGLUCOSAMINYLTRANSFERASE-LIKE PROTEIN 1"/>
    <property type="match status" value="1"/>
</dbReference>
<evidence type="ECO:0000259" key="1">
    <source>
        <dbReference type="Pfam" id="PF00535"/>
    </source>
</evidence>
<organism evidence="2">
    <name type="scientific">viral metagenome</name>
    <dbReference type="NCBI Taxonomy" id="1070528"/>
    <lineage>
        <taxon>unclassified sequences</taxon>
        <taxon>metagenomes</taxon>
        <taxon>organismal metagenomes</taxon>
    </lineage>
</organism>
<dbReference type="CDD" id="cd00761">
    <property type="entry name" value="Glyco_tranf_GTA_type"/>
    <property type="match status" value="1"/>
</dbReference>
<dbReference type="EMBL" id="MN739542">
    <property type="protein sequence ID" value="QHT12218.1"/>
    <property type="molecule type" value="Genomic_DNA"/>
</dbReference>
<accession>A0A6C0D5W9</accession>
<evidence type="ECO:0000313" key="2">
    <source>
        <dbReference type="EMBL" id="QHT12218.1"/>
    </source>
</evidence>
<dbReference type="PANTHER" id="PTHR22916">
    <property type="entry name" value="GLYCOSYLTRANSFERASE"/>
    <property type="match status" value="1"/>
</dbReference>
<dbReference type="Pfam" id="PF00535">
    <property type="entry name" value="Glycos_transf_2"/>
    <property type="match status" value="1"/>
</dbReference>
<dbReference type="Gene3D" id="3.90.550.10">
    <property type="entry name" value="Spore Coat Polysaccharide Biosynthesis Protein SpsA, Chain A"/>
    <property type="match status" value="1"/>
</dbReference>
<protein>
    <recommendedName>
        <fullName evidence="1">Glycosyltransferase 2-like domain-containing protein</fullName>
    </recommendedName>
</protein>
<reference evidence="2" key="1">
    <citation type="journal article" date="2020" name="Nature">
        <title>Giant virus diversity and host interactions through global metagenomics.</title>
        <authorList>
            <person name="Schulz F."/>
            <person name="Roux S."/>
            <person name="Paez-Espino D."/>
            <person name="Jungbluth S."/>
            <person name="Walsh D.A."/>
            <person name="Denef V.J."/>
            <person name="McMahon K.D."/>
            <person name="Konstantinidis K.T."/>
            <person name="Eloe-Fadrosh E.A."/>
            <person name="Kyrpides N.C."/>
            <person name="Woyke T."/>
        </authorList>
    </citation>
    <scope>NUCLEOTIDE SEQUENCE</scope>
    <source>
        <strain evidence="2">GVMAG-M-3300023174-129</strain>
    </source>
</reference>